<dbReference type="InterPro" id="IPR039420">
    <property type="entry name" value="WalR-like"/>
</dbReference>
<keyword evidence="2" id="KW-0238">DNA-binding</keyword>
<evidence type="ECO:0000256" key="3">
    <source>
        <dbReference type="PROSITE-ProRule" id="PRU00169"/>
    </source>
</evidence>
<dbReference type="PROSITE" id="PS50043">
    <property type="entry name" value="HTH_LUXR_2"/>
    <property type="match status" value="1"/>
</dbReference>
<dbReference type="InterPro" id="IPR000792">
    <property type="entry name" value="Tscrpt_reg_LuxR_C"/>
</dbReference>
<evidence type="ECO:0000313" key="6">
    <source>
        <dbReference type="EMBL" id="MFD1000694.1"/>
    </source>
</evidence>
<dbReference type="InterPro" id="IPR011006">
    <property type="entry name" value="CheY-like_superfamily"/>
</dbReference>
<dbReference type="PANTHER" id="PTHR43214:SF43">
    <property type="entry name" value="TWO-COMPONENT RESPONSE REGULATOR"/>
    <property type="match status" value="1"/>
</dbReference>
<evidence type="ECO:0000259" key="4">
    <source>
        <dbReference type="PROSITE" id="PS50043"/>
    </source>
</evidence>
<evidence type="ECO:0000256" key="2">
    <source>
        <dbReference type="ARBA" id="ARBA00023125"/>
    </source>
</evidence>
<dbReference type="Proteomes" id="UP001597112">
    <property type="component" value="Unassembled WGS sequence"/>
</dbReference>
<feature type="modified residue" description="4-aspartylphosphate" evidence="3">
    <location>
        <position position="56"/>
    </location>
</feature>
<dbReference type="Pfam" id="PF00072">
    <property type="entry name" value="Response_reg"/>
    <property type="match status" value="1"/>
</dbReference>
<evidence type="ECO:0000259" key="5">
    <source>
        <dbReference type="PROSITE" id="PS50110"/>
    </source>
</evidence>
<dbReference type="PANTHER" id="PTHR43214">
    <property type="entry name" value="TWO-COMPONENT RESPONSE REGULATOR"/>
    <property type="match status" value="1"/>
</dbReference>
<feature type="domain" description="Response regulatory" evidence="5">
    <location>
        <begin position="5"/>
        <end position="121"/>
    </location>
</feature>
<dbReference type="SUPFAM" id="SSF52172">
    <property type="entry name" value="CheY-like"/>
    <property type="match status" value="1"/>
</dbReference>
<keyword evidence="1 3" id="KW-0597">Phosphoprotein</keyword>
<evidence type="ECO:0000256" key="1">
    <source>
        <dbReference type="ARBA" id="ARBA00022553"/>
    </source>
</evidence>
<dbReference type="Pfam" id="PF00196">
    <property type="entry name" value="GerE"/>
    <property type="match status" value="1"/>
</dbReference>
<evidence type="ECO:0000313" key="7">
    <source>
        <dbReference type="Proteomes" id="UP001597112"/>
    </source>
</evidence>
<protein>
    <submittedName>
        <fullName evidence="6">Response regulator</fullName>
    </submittedName>
</protein>
<organism evidence="6 7">
    <name type="scientific">Ohtaekwangia kribbensis</name>
    <dbReference type="NCBI Taxonomy" id="688913"/>
    <lineage>
        <taxon>Bacteria</taxon>
        <taxon>Pseudomonadati</taxon>
        <taxon>Bacteroidota</taxon>
        <taxon>Cytophagia</taxon>
        <taxon>Cytophagales</taxon>
        <taxon>Fulvivirgaceae</taxon>
        <taxon>Ohtaekwangia</taxon>
    </lineage>
</organism>
<dbReference type="PRINTS" id="PR00038">
    <property type="entry name" value="HTHLUXR"/>
</dbReference>
<dbReference type="InterPro" id="IPR016032">
    <property type="entry name" value="Sig_transdc_resp-reg_C-effctor"/>
</dbReference>
<dbReference type="EMBL" id="JBHTKA010000007">
    <property type="protein sequence ID" value="MFD1000694.1"/>
    <property type="molecule type" value="Genomic_DNA"/>
</dbReference>
<dbReference type="RefSeq" id="WP_377580149.1">
    <property type="nucleotide sequence ID" value="NZ_JBHTKA010000007.1"/>
</dbReference>
<dbReference type="PROSITE" id="PS50110">
    <property type="entry name" value="RESPONSE_REGULATORY"/>
    <property type="match status" value="1"/>
</dbReference>
<dbReference type="SUPFAM" id="SSF46894">
    <property type="entry name" value="C-terminal effector domain of the bipartite response regulators"/>
    <property type="match status" value="1"/>
</dbReference>
<dbReference type="InterPro" id="IPR058245">
    <property type="entry name" value="NreC/VraR/RcsB-like_REC"/>
</dbReference>
<reference evidence="7" key="1">
    <citation type="journal article" date="2019" name="Int. J. Syst. Evol. Microbiol.">
        <title>The Global Catalogue of Microorganisms (GCM) 10K type strain sequencing project: providing services to taxonomists for standard genome sequencing and annotation.</title>
        <authorList>
            <consortium name="The Broad Institute Genomics Platform"/>
            <consortium name="The Broad Institute Genome Sequencing Center for Infectious Disease"/>
            <person name="Wu L."/>
            <person name="Ma J."/>
        </authorList>
    </citation>
    <scope>NUCLEOTIDE SEQUENCE [LARGE SCALE GENOMIC DNA]</scope>
    <source>
        <strain evidence="7">CCUG 58938</strain>
    </source>
</reference>
<feature type="domain" description="HTH luxR-type" evidence="4">
    <location>
        <begin position="155"/>
        <end position="220"/>
    </location>
</feature>
<proteinExistence type="predicted"/>
<dbReference type="CDD" id="cd17535">
    <property type="entry name" value="REC_NarL-like"/>
    <property type="match status" value="1"/>
</dbReference>
<name>A0ABW3K3H6_9BACT</name>
<accession>A0ABW3K3H6</accession>
<sequence>MNKINIVLADDHVLVRNGIKAMLESDADIDVIGEANNGVEALETARRLHPDILVLDIRMPEMNGLEAAAKLGAYSPDTRAVILSMHDSEEYVLQALDAGAYGYLLKDTDRNEFIKALKQIYNGNKYFSGAVSNVLANRLLNTKPFTTSKPAVPEPAEDSYSLTRKEKEILQMIVDGKQNKQIAEASGKSVRTIETHRFNIMKKLGVNNAIDMVNKAVKENLV</sequence>
<dbReference type="InterPro" id="IPR001789">
    <property type="entry name" value="Sig_transdc_resp-reg_receiver"/>
</dbReference>
<comment type="caution">
    <text evidence="6">The sequence shown here is derived from an EMBL/GenBank/DDBJ whole genome shotgun (WGS) entry which is preliminary data.</text>
</comment>
<gene>
    <name evidence="6" type="ORF">ACFQ21_15315</name>
</gene>
<dbReference type="SMART" id="SM00421">
    <property type="entry name" value="HTH_LUXR"/>
    <property type="match status" value="1"/>
</dbReference>
<dbReference type="Gene3D" id="3.40.50.2300">
    <property type="match status" value="1"/>
</dbReference>
<keyword evidence="7" id="KW-1185">Reference proteome</keyword>
<dbReference type="CDD" id="cd06170">
    <property type="entry name" value="LuxR_C_like"/>
    <property type="match status" value="1"/>
</dbReference>
<dbReference type="SMART" id="SM00448">
    <property type="entry name" value="REC"/>
    <property type="match status" value="1"/>
</dbReference>